<dbReference type="KEGG" id="fng:JM64_02970"/>
<dbReference type="Gene3D" id="3.30.70.270">
    <property type="match status" value="1"/>
</dbReference>
<evidence type="ECO:0000313" key="3">
    <source>
        <dbReference type="Proteomes" id="UP000077096"/>
    </source>
</evidence>
<name>A0A172T241_FERPE</name>
<dbReference type="InterPro" id="IPR029787">
    <property type="entry name" value="Nucleotide_cyclase"/>
</dbReference>
<dbReference type="SUPFAM" id="SSF52540">
    <property type="entry name" value="P-loop containing nucleoside triphosphate hydrolases"/>
    <property type="match status" value="1"/>
</dbReference>
<dbReference type="OrthoDB" id="38958at2"/>
<dbReference type="SUPFAM" id="SSF55073">
    <property type="entry name" value="Nucleotide cyclase"/>
    <property type="match status" value="1"/>
</dbReference>
<dbReference type="NCBIfam" id="TIGR00254">
    <property type="entry name" value="GGDEF"/>
    <property type="match status" value="1"/>
</dbReference>
<dbReference type="SMART" id="SM00267">
    <property type="entry name" value="GGDEF"/>
    <property type="match status" value="1"/>
</dbReference>
<dbReference type="Pfam" id="PF00990">
    <property type="entry name" value="GGDEF"/>
    <property type="match status" value="1"/>
</dbReference>
<dbReference type="GO" id="GO:0052621">
    <property type="term" value="F:diguanylate cyclase activity"/>
    <property type="evidence" value="ECO:0007669"/>
    <property type="project" value="TreeGrafter"/>
</dbReference>
<proteinExistence type="predicted"/>
<dbReference type="EMBL" id="CP011393">
    <property type="protein sequence ID" value="ANE41069.1"/>
    <property type="molecule type" value="Genomic_DNA"/>
</dbReference>
<dbReference type="PROSITE" id="PS50887">
    <property type="entry name" value="GGDEF"/>
    <property type="match status" value="1"/>
</dbReference>
<dbReference type="CDD" id="cd01949">
    <property type="entry name" value="GGDEF"/>
    <property type="match status" value="1"/>
</dbReference>
<dbReference type="PANTHER" id="PTHR45138">
    <property type="entry name" value="REGULATORY COMPONENTS OF SENSORY TRANSDUCTION SYSTEM"/>
    <property type="match status" value="1"/>
</dbReference>
<evidence type="ECO:0000259" key="1">
    <source>
        <dbReference type="PROSITE" id="PS50887"/>
    </source>
</evidence>
<reference evidence="2 3" key="1">
    <citation type="submission" date="2014-08" db="EMBL/GenBank/DDBJ databases">
        <title>Fervidobacterium pennivorans DYC genome.</title>
        <authorList>
            <person name="Wushke S."/>
        </authorList>
    </citation>
    <scope>NUCLEOTIDE SEQUENCE [LARGE SCALE GENOMIC DNA]</scope>
    <source>
        <strain evidence="2 3">DYC</strain>
    </source>
</reference>
<dbReference type="FunFam" id="3.30.70.270:FF:000001">
    <property type="entry name" value="Diguanylate cyclase domain protein"/>
    <property type="match status" value="1"/>
</dbReference>
<dbReference type="Proteomes" id="UP000077096">
    <property type="component" value="Chromosome"/>
</dbReference>
<feature type="domain" description="GGDEF" evidence="1">
    <location>
        <begin position="1178"/>
        <end position="1308"/>
    </location>
</feature>
<dbReference type="InterPro" id="IPR050469">
    <property type="entry name" value="Diguanylate_Cyclase"/>
</dbReference>
<evidence type="ECO:0000313" key="2">
    <source>
        <dbReference type="EMBL" id="ANE41069.1"/>
    </source>
</evidence>
<dbReference type="InterPro" id="IPR027417">
    <property type="entry name" value="P-loop_NTPase"/>
</dbReference>
<gene>
    <name evidence="2" type="ORF">JM64_02970</name>
</gene>
<dbReference type="PANTHER" id="PTHR45138:SF9">
    <property type="entry name" value="DIGUANYLATE CYCLASE DGCM-RELATED"/>
    <property type="match status" value="1"/>
</dbReference>
<protein>
    <submittedName>
        <fullName evidence="2">Diguanylate cyclase</fullName>
    </submittedName>
</protein>
<accession>A0A172T241</accession>
<dbReference type="InterPro" id="IPR043128">
    <property type="entry name" value="Rev_trsase/Diguanyl_cyclase"/>
</dbReference>
<organism evidence="2 3">
    <name type="scientific">Fervidobacterium pennivorans</name>
    <dbReference type="NCBI Taxonomy" id="93466"/>
    <lineage>
        <taxon>Bacteria</taxon>
        <taxon>Thermotogati</taxon>
        <taxon>Thermotogota</taxon>
        <taxon>Thermotogae</taxon>
        <taxon>Thermotogales</taxon>
        <taxon>Fervidobacteriaceae</taxon>
        <taxon>Fervidobacterium</taxon>
    </lineage>
</organism>
<dbReference type="InterPro" id="IPR000160">
    <property type="entry name" value="GGDEF_dom"/>
</dbReference>
<sequence>MEILEYIGDTYWSSDYIVEIQGYKKVAKFVEKSLIKSKADAILRSGLARNVYGLIVPEIFYFEEGERDILVYDIPSYDSISRYGREHVEKLLPQLLSIMKTVLHIPGLFVPYMGLDDLVIVNDEIRIFLPLIQSFEHVESMAKTGKVFAAPEYFRKEITDKSTIYVFGKIIHDLTSNEELKRIVQRMIVEEPSQRDYVEEIPFQNVFGSKKILTIRRIHREEENQIVELVLRPLPGQGFIGVIGPQRIGKTTMIENLQSNFRQKGIPFLHVTSGSDLIAQTLQVCSDKVSEKLVSSLSYCLENVCTTDTVSIDVVQALTHLDNVVIFVDDYQEADERLKSFLRRLASFDSTGRIKILAFSVEDSEDFHLRVELKAFDKHTIKRLLDSSFLKIQNQDILVDWLYAASGGLPGLIVEYLRYLYEQDVLRKEHEGFVFDAERLEEVRVESIFVERVEKFKNSNAKYLSVLGQKFNLVEVETLEKLLGENIDLTKLLEDGILYREYNIIRFTLKQYWEILYESIVEEERLELHKKLASSLADYEKRAWHLESSGNEVSAAVAYLKYAMELLNFYASPSVIYAVLQKARKILKNRESYAYYKFLLELAERTEDENYIRDLDIPDKKIYVYLKSFKYYLVYDYKNAVELLKNSHVELGPFGNLKREFLLLRSEVGQAPGRKDYYERAKRIMEQLDENNPLHVRLLIDIYIFMSVIARSNPSKALEYLRKAEKLALDCNVAHKLPSIYNNIAVEITNTTISMQYLERAVKAAENIGLPARSYLSRLNILSHALYAGKIGEFISGIAELEPKLEMLNLRNEIIFAQTLEAYYHSYNFEVEEALQHIERIKERYGVDSSFDIFAVHFITRNLPKAMEYKQSVLSSEEYDENTKEIVEVISAVGTEEFAIKWKKYRDAGSRYFREEIVAVLGNELARTVPELFKEELEYLETNYVLDGALLSLAMVYEGFGHYYKALGNEYKSKSYYSKAITIYKDIGLENAARMLCELYGVELEKDEKEKHSKQLSTLSYDLLSSLKAIDPKTEPEKLLNYFAAKVLSLIPARSLLLRLYDKVLDKTFETSLGTADREKPVRETLSVAPLELYVNDKIDKNATYELWLSNQNVRFPEEYKNELLPILQLLEYSFVAVMKGTLTWLRSLIDPLTKLYTRYHFSEVLQHYFEKAQSEQGELSVVMCDIDNFKRINDTYGHLTGDAVLKEVARILRDNVRSTDVVGRFGGEEFVLLFPSTGEEEAKTVVERLRRLTRDLNKFPFNITLSYGIAVYPACKVNDSEELIQKADIALYHAKNTGKDKIVVYTEGMSGGLHA</sequence>
<dbReference type="PATRIC" id="fig|93466.3.peg.645"/>